<reference evidence="6" key="3">
    <citation type="journal article" date="2022" name="Int. J. Syst. Evol. Microbiol.">
        <title>Caproicibacterium lactatifermentans sp. nov., isolated from pit clay used for the production of Chinese strong aroma-type liquor.</title>
        <authorList>
            <person name="Wang H."/>
            <person name="Gu Y."/>
            <person name="Zhao D."/>
            <person name="Qiao Z."/>
            <person name="Zheng J."/>
            <person name="Gao J."/>
            <person name="Ren C."/>
            <person name="Xu Y."/>
        </authorList>
    </citation>
    <scope>NUCLEOTIDE SEQUENCE</scope>
    <source>
        <strain evidence="6">JNU-WLY1368</strain>
    </source>
</reference>
<feature type="short sequence motif" description="Histidine triad motif" evidence="2 3">
    <location>
        <begin position="96"/>
        <end position="100"/>
    </location>
</feature>
<evidence type="ECO:0000256" key="2">
    <source>
        <dbReference type="PIRSR" id="PIRSR601310-3"/>
    </source>
</evidence>
<dbReference type="Gene3D" id="3.30.428.10">
    <property type="entry name" value="HIT-like"/>
    <property type="match status" value="1"/>
</dbReference>
<dbReference type="RefSeq" id="WP_086035328.1">
    <property type="nucleotide sequence ID" value="NZ_CP046051.1"/>
</dbReference>
<evidence type="ECO:0000256" key="3">
    <source>
        <dbReference type="PROSITE-ProRule" id="PRU00464"/>
    </source>
</evidence>
<protein>
    <submittedName>
        <fullName evidence="5">HIT domain-containing protein</fullName>
    </submittedName>
</protein>
<evidence type="ECO:0000256" key="1">
    <source>
        <dbReference type="PIRSR" id="PIRSR601310-1"/>
    </source>
</evidence>
<gene>
    <name evidence="5" type="ORF">GJQ69_07540</name>
    <name evidence="6" type="ORF">GKP14_06265</name>
</gene>
<dbReference type="PRINTS" id="PR00332">
    <property type="entry name" value="HISTRIAD"/>
</dbReference>
<dbReference type="Pfam" id="PF11969">
    <property type="entry name" value="DcpS_C"/>
    <property type="match status" value="1"/>
</dbReference>
<sequence>MDCVFCKIASGEIPSTRVYEDDLCVAFKDLEPQAPVHLLIIPREHIASAEEITPKNSAIVAHIFEVAAKLAKENHLDRGWRIVSNVGEEGGQSVKHLHFHLLGGRPMAWPPG</sequence>
<proteinExistence type="predicted"/>
<accession>A0A859DQH6</accession>
<dbReference type="AlphaFoldDB" id="A0A859DQH6"/>
<dbReference type="PANTHER" id="PTHR23089">
    <property type="entry name" value="HISTIDINE TRIAD HIT PROTEIN"/>
    <property type="match status" value="1"/>
</dbReference>
<keyword evidence="8" id="KW-1185">Reference proteome</keyword>
<dbReference type="SUPFAM" id="SSF54197">
    <property type="entry name" value="HIT-like"/>
    <property type="match status" value="1"/>
</dbReference>
<dbReference type="InterPro" id="IPR036265">
    <property type="entry name" value="HIT-like_sf"/>
</dbReference>
<reference evidence="7 8" key="1">
    <citation type="submission" date="2019-11" db="EMBL/GenBank/DDBJ databases">
        <authorList>
            <person name="Ren C."/>
            <person name="Wang H."/>
            <person name="Xu Y."/>
        </authorList>
    </citation>
    <scope>NUCLEOTIDE SEQUENCE [LARGE SCALE GENOMIC DNA]</scope>
    <source>
        <strain evidence="8">JNU-WLY1368</strain>
        <strain evidence="5 7">LBM 19010</strain>
    </source>
</reference>
<organism evidence="5 7">
    <name type="scientific">Caproicibacterium lactatifermentans</name>
    <dbReference type="NCBI Taxonomy" id="2666138"/>
    <lineage>
        <taxon>Bacteria</taxon>
        <taxon>Bacillati</taxon>
        <taxon>Bacillota</taxon>
        <taxon>Clostridia</taxon>
        <taxon>Eubacteriales</taxon>
        <taxon>Oscillospiraceae</taxon>
        <taxon>Caproicibacterium</taxon>
    </lineage>
</organism>
<dbReference type="EMBL" id="CP046051">
    <property type="protein sequence ID" value="QKN24347.1"/>
    <property type="molecule type" value="Genomic_DNA"/>
</dbReference>
<dbReference type="PROSITE" id="PS00892">
    <property type="entry name" value="HIT_1"/>
    <property type="match status" value="1"/>
</dbReference>
<evidence type="ECO:0000313" key="6">
    <source>
        <dbReference type="EMBL" id="QKO30640.1"/>
    </source>
</evidence>
<dbReference type="CDD" id="cd01276">
    <property type="entry name" value="PKCI_related"/>
    <property type="match status" value="1"/>
</dbReference>
<evidence type="ECO:0000313" key="8">
    <source>
        <dbReference type="Proteomes" id="UP000509623"/>
    </source>
</evidence>
<dbReference type="PROSITE" id="PS51084">
    <property type="entry name" value="HIT_2"/>
    <property type="match status" value="1"/>
</dbReference>
<evidence type="ECO:0000313" key="7">
    <source>
        <dbReference type="Proteomes" id="UP000501316"/>
    </source>
</evidence>
<reference evidence="6" key="2">
    <citation type="journal article" date="2021" name="Appl. Environ. Microbiol.">
        <title>Adaptability of a Caproate-Producing Bacterium Contributes to Its Dominance in an Anaerobic Fermentation System.</title>
        <authorList>
            <person name="Wang H."/>
            <person name="Gu Y."/>
            <person name="Zhou W."/>
            <person name="Zhao D."/>
            <person name="Qiao Z."/>
            <person name="Zheng J."/>
            <person name="Gao J."/>
            <person name="Chen X."/>
            <person name="Ren C."/>
            <person name="Xu Y."/>
        </authorList>
    </citation>
    <scope>NUCLEOTIDE SEQUENCE</scope>
    <source>
        <strain evidence="6">JNU-WLY1368</strain>
    </source>
</reference>
<evidence type="ECO:0000259" key="4">
    <source>
        <dbReference type="PROSITE" id="PS51084"/>
    </source>
</evidence>
<evidence type="ECO:0000313" key="5">
    <source>
        <dbReference type="EMBL" id="QKN24347.1"/>
    </source>
</evidence>
<dbReference type="InterPro" id="IPR019808">
    <property type="entry name" value="Histidine_triad_CS"/>
</dbReference>
<feature type="domain" description="HIT" evidence="4">
    <location>
        <begin position="4"/>
        <end position="112"/>
    </location>
</feature>
<dbReference type="InterPro" id="IPR001310">
    <property type="entry name" value="Histidine_triad_HIT"/>
</dbReference>
<dbReference type="Proteomes" id="UP000501316">
    <property type="component" value="Chromosome"/>
</dbReference>
<dbReference type="InterPro" id="IPR011146">
    <property type="entry name" value="HIT-like"/>
</dbReference>
<dbReference type="GO" id="GO:0003824">
    <property type="term" value="F:catalytic activity"/>
    <property type="evidence" value="ECO:0007669"/>
    <property type="project" value="InterPro"/>
</dbReference>
<name>A0A859DQH6_9FIRM</name>
<dbReference type="KEGG" id="clf:GJQ69_07540"/>
<dbReference type="Proteomes" id="UP000509623">
    <property type="component" value="Chromosome"/>
</dbReference>
<feature type="active site" description="Tele-AMP-histidine intermediate" evidence="1">
    <location>
        <position position="98"/>
    </location>
</feature>
<dbReference type="EMBL" id="CP046161">
    <property type="protein sequence ID" value="QKO30640.1"/>
    <property type="molecule type" value="Genomic_DNA"/>
</dbReference>